<keyword evidence="3" id="KW-1185">Reference proteome</keyword>
<evidence type="ECO:0000313" key="2">
    <source>
        <dbReference type="EMBL" id="MCU4972649.1"/>
    </source>
</evidence>
<reference evidence="1 3" key="1">
    <citation type="submission" date="2022-09" db="EMBL/GenBank/DDBJ databases">
        <title>Enrichment on poylsaccharides allowed isolation of novel metabolic and taxonomic groups of Haloarchaea.</title>
        <authorList>
            <person name="Sorokin D.Y."/>
            <person name="Elcheninov A.G."/>
            <person name="Khizhniak T.V."/>
            <person name="Kolganova T.V."/>
            <person name="Kublanov I.V."/>
        </authorList>
    </citation>
    <scope>NUCLEOTIDE SEQUENCE</scope>
    <source>
        <strain evidence="2 3">AArc-m2/3/4</strain>
        <strain evidence="1">AArc-xg1-1</strain>
    </source>
</reference>
<dbReference type="EMBL" id="JAOPKB010000003">
    <property type="protein sequence ID" value="MCU4972649.1"/>
    <property type="molecule type" value="Genomic_DNA"/>
</dbReference>
<dbReference type="EMBL" id="JAOPKA010000002">
    <property type="protein sequence ID" value="MCU4740704.1"/>
    <property type="molecule type" value="Genomic_DNA"/>
</dbReference>
<organism evidence="1 4">
    <name type="scientific">Natronoglomus mannanivorans</name>
    <dbReference type="NCBI Taxonomy" id="2979990"/>
    <lineage>
        <taxon>Archaea</taxon>
        <taxon>Methanobacteriati</taxon>
        <taxon>Methanobacteriota</taxon>
        <taxon>Stenosarchaea group</taxon>
        <taxon>Halobacteria</taxon>
        <taxon>Halobacteriales</taxon>
        <taxon>Natrialbaceae</taxon>
        <taxon>Natronoglomus</taxon>
    </lineage>
</organism>
<gene>
    <name evidence="2" type="ORF">OB955_07845</name>
    <name evidence="1" type="ORF">OB960_04730</name>
</gene>
<dbReference type="NCBIfam" id="NF041911">
    <property type="entry name" value="HVO_0649"/>
    <property type="match status" value="1"/>
</dbReference>
<accession>A0AAP3E141</accession>
<protein>
    <recommendedName>
        <fullName evidence="5">Small CPxCG-related zinc finger protein</fullName>
    </recommendedName>
</protein>
<dbReference type="InterPro" id="IPR049696">
    <property type="entry name" value="HVO_0649-like"/>
</dbReference>
<dbReference type="Proteomes" id="UP001320972">
    <property type="component" value="Unassembled WGS sequence"/>
</dbReference>
<dbReference type="RefSeq" id="WP_338002545.1">
    <property type="nucleotide sequence ID" value="NZ_JAOPKA010000002.1"/>
</dbReference>
<evidence type="ECO:0000313" key="3">
    <source>
        <dbReference type="Proteomes" id="UP001320972"/>
    </source>
</evidence>
<dbReference type="Proteomes" id="UP001321018">
    <property type="component" value="Unassembled WGS sequence"/>
</dbReference>
<name>A0AAP3E141_9EURY</name>
<proteinExistence type="predicted"/>
<evidence type="ECO:0000313" key="1">
    <source>
        <dbReference type="EMBL" id="MCU4740704.1"/>
    </source>
</evidence>
<evidence type="ECO:0008006" key="5">
    <source>
        <dbReference type="Google" id="ProtNLM"/>
    </source>
</evidence>
<dbReference type="AlphaFoldDB" id="A0AAP3E141"/>
<comment type="caution">
    <text evidence="1">The sequence shown here is derived from an EMBL/GenBank/DDBJ whole genome shotgun (WGS) entry which is preliminary data.</text>
</comment>
<evidence type="ECO:0000313" key="4">
    <source>
        <dbReference type="Proteomes" id="UP001321018"/>
    </source>
</evidence>
<sequence length="63" mass="7416">MNRSRSPFDRLRQKFDRSELRCRACGHVDSDGTWRVTSSGSRVRYQHICPACDAIDTREMRLE</sequence>